<proteinExistence type="predicted"/>
<dbReference type="Pfam" id="PF10979">
    <property type="entry name" value="DUF2786"/>
    <property type="match status" value="1"/>
</dbReference>
<feature type="domain" description="DUF2786" evidence="1">
    <location>
        <begin position="80"/>
        <end position="110"/>
    </location>
</feature>
<sequence>MEMDSGRYIARLQTDPHYRSVLPDVAPTARVLVAGYHAAFATPPKSGTSIGVFPASTPCSSRVRGHIRLRGVAAVTTSRKMLGRIGALLCKAEGTDNQYEAKAFLAMAQRPATQIRSIWRWRGPRHRAGWRRRCR</sequence>
<name>A0ABN6TVD5_9NOCA</name>
<evidence type="ECO:0000259" key="1">
    <source>
        <dbReference type="Pfam" id="PF10979"/>
    </source>
</evidence>
<keyword evidence="3" id="KW-1185">Reference proteome</keyword>
<dbReference type="InterPro" id="IPR024498">
    <property type="entry name" value="DUF2786"/>
</dbReference>
<evidence type="ECO:0000313" key="2">
    <source>
        <dbReference type="EMBL" id="BDT97007.1"/>
    </source>
</evidence>
<gene>
    <name evidence="2" type="ORF">IFM12276_00360</name>
</gene>
<organism evidence="2 3">
    <name type="scientific">Nocardia sputorum</name>
    <dbReference type="NCBI Taxonomy" id="2984338"/>
    <lineage>
        <taxon>Bacteria</taxon>
        <taxon>Bacillati</taxon>
        <taxon>Actinomycetota</taxon>
        <taxon>Actinomycetes</taxon>
        <taxon>Mycobacteriales</taxon>
        <taxon>Nocardiaceae</taxon>
        <taxon>Nocardia</taxon>
    </lineage>
</organism>
<dbReference type="EMBL" id="AP026978">
    <property type="protein sequence ID" value="BDT97007.1"/>
    <property type="molecule type" value="Genomic_DNA"/>
</dbReference>
<accession>A0ABN6TVD5</accession>
<reference evidence="2 3" key="1">
    <citation type="submission" date="2022-11" db="EMBL/GenBank/DDBJ databases">
        <title>Genome Sequencing of Nocardia sp. ON39_IFM12276 and assembly.</title>
        <authorList>
            <person name="Shimojima M."/>
            <person name="Toyokawa M."/>
            <person name="Uesaka K."/>
        </authorList>
    </citation>
    <scope>NUCLEOTIDE SEQUENCE [LARGE SCALE GENOMIC DNA]</scope>
    <source>
        <strain evidence="2 3">IFM 12276</strain>
    </source>
</reference>
<evidence type="ECO:0000313" key="3">
    <source>
        <dbReference type="Proteomes" id="UP001317870"/>
    </source>
</evidence>
<dbReference type="Proteomes" id="UP001317870">
    <property type="component" value="Chromosome"/>
</dbReference>
<protein>
    <recommendedName>
        <fullName evidence="1">DUF2786 domain-containing protein</fullName>
    </recommendedName>
</protein>